<keyword evidence="3" id="KW-1185">Reference proteome</keyword>
<evidence type="ECO:0000313" key="2">
    <source>
        <dbReference type="EMBL" id="KAF7545954.1"/>
    </source>
</evidence>
<gene>
    <name evidence="2" type="ORF">G7Z17_g8782</name>
</gene>
<feature type="compositionally biased region" description="Basic and acidic residues" evidence="1">
    <location>
        <begin position="23"/>
        <end position="40"/>
    </location>
</feature>
<evidence type="ECO:0000313" key="3">
    <source>
        <dbReference type="Proteomes" id="UP000722485"/>
    </source>
</evidence>
<dbReference type="Proteomes" id="UP000722485">
    <property type="component" value="Unassembled WGS sequence"/>
</dbReference>
<reference evidence="2" key="1">
    <citation type="submission" date="2020-03" db="EMBL/GenBank/DDBJ databases">
        <title>Draft Genome Sequence of Cylindrodendrum hubeiense.</title>
        <authorList>
            <person name="Buettner E."/>
            <person name="Kellner H."/>
        </authorList>
    </citation>
    <scope>NUCLEOTIDE SEQUENCE</scope>
    <source>
        <strain evidence="2">IHI 201604</strain>
    </source>
</reference>
<proteinExistence type="predicted"/>
<sequence length="128" mass="13822">MTVAKPSASQGPAAWRNRPVANKLDERHASAPGERGRDDFPMIASDMRGPAAILGGLEPSLGGRGSDRLRPALQTAGIPDTFIWHSRVAWGRSPSKRRGDTEDAKACGRRVARWRCAWGLGSLPSVEH</sequence>
<comment type="caution">
    <text evidence="2">The sequence shown here is derived from an EMBL/GenBank/DDBJ whole genome shotgun (WGS) entry which is preliminary data.</text>
</comment>
<evidence type="ECO:0000256" key="1">
    <source>
        <dbReference type="SAM" id="MobiDB-lite"/>
    </source>
</evidence>
<protein>
    <submittedName>
        <fullName evidence="2">Uncharacterized protein</fullName>
    </submittedName>
</protein>
<name>A0A9P5H7Y3_9HYPO</name>
<organism evidence="2 3">
    <name type="scientific">Cylindrodendrum hubeiense</name>
    <dbReference type="NCBI Taxonomy" id="595255"/>
    <lineage>
        <taxon>Eukaryota</taxon>
        <taxon>Fungi</taxon>
        <taxon>Dikarya</taxon>
        <taxon>Ascomycota</taxon>
        <taxon>Pezizomycotina</taxon>
        <taxon>Sordariomycetes</taxon>
        <taxon>Hypocreomycetidae</taxon>
        <taxon>Hypocreales</taxon>
        <taxon>Nectriaceae</taxon>
        <taxon>Cylindrodendrum</taxon>
    </lineage>
</organism>
<dbReference type="AlphaFoldDB" id="A0A9P5H7Y3"/>
<dbReference type="EMBL" id="JAANBB010000232">
    <property type="protein sequence ID" value="KAF7545954.1"/>
    <property type="molecule type" value="Genomic_DNA"/>
</dbReference>
<feature type="region of interest" description="Disordered" evidence="1">
    <location>
        <begin position="1"/>
        <end position="44"/>
    </location>
</feature>
<accession>A0A9P5H7Y3</accession>